<evidence type="ECO:0000313" key="1">
    <source>
        <dbReference type="EMBL" id="NNG67555.1"/>
    </source>
</evidence>
<dbReference type="AlphaFoldDB" id="A0A7Y2PMB8"/>
<name>A0A7Y2PMB8_9THEO</name>
<reference evidence="1 2" key="1">
    <citation type="submission" date="2020-04" db="EMBL/GenBank/DDBJ databases">
        <title>Draft genome sequence of Caldanaerobacter sunterraneus. strain 1523vc isolated from Griffin hot spring, Kamchatka, Russia.</title>
        <authorList>
            <person name="Toshchakov S.V."/>
            <person name="Podosokorskaya O.A."/>
            <person name="Kublanov I.V."/>
            <person name="Korzhenkov A."/>
            <person name="Patrushev M.V."/>
        </authorList>
    </citation>
    <scope>NUCLEOTIDE SEQUENCE [LARGE SCALE GENOMIC DNA]</scope>
    <source>
        <strain evidence="1 2">1523vc</strain>
    </source>
</reference>
<dbReference type="Proteomes" id="UP000529861">
    <property type="component" value="Unassembled WGS sequence"/>
</dbReference>
<accession>A0A7Y2PMB8</accession>
<protein>
    <submittedName>
        <fullName evidence="1">Uncharacterized protein</fullName>
    </submittedName>
</protein>
<gene>
    <name evidence="1" type="ORF">HKI81_10075</name>
</gene>
<proteinExistence type="predicted"/>
<organism evidence="1 2">
    <name type="scientific">Caldanaerobacter subterraneus</name>
    <dbReference type="NCBI Taxonomy" id="911092"/>
    <lineage>
        <taxon>Bacteria</taxon>
        <taxon>Bacillati</taxon>
        <taxon>Bacillota</taxon>
        <taxon>Clostridia</taxon>
        <taxon>Thermoanaerobacterales</taxon>
        <taxon>Thermoanaerobacteraceae</taxon>
        <taxon>Caldanaerobacter</taxon>
    </lineage>
</organism>
<dbReference type="EMBL" id="JABEQB010000031">
    <property type="protein sequence ID" value="NNG67555.1"/>
    <property type="molecule type" value="Genomic_DNA"/>
</dbReference>
<comment type="caution">
    <text evidence="1">The sequence shown here is derived from an EMBL/GenBank/DDBJ whole genome shotgun (WGS) entry which is preliminary data.</text>
</comment>
<sequence>MLQNSSQNNSDIGSNEYSLIAFKIKKNSKHKLQNLSYILGISKDEIIESLIENAYTYNKSLKIKGNNVHIPFSNLINSTVIEKIFGKKIKNYINKNVKPAFCVGQKKKYLKKDVIEYLSKTFDFSEEKLYEMLNLPDKSDDHDLLLKSELSEYMQISPYKVNLLQKKGIIKETKENMYKRKDIDIVIEKIIKGEIKL</sequence>
<evidence type="ECO:0000313" key="2">
    <source>
        <dbReference type="Proteomes" id="UP000529861"/>
    </source>
</evidence>